<evidence type="ECO:0000313" key="1">
    <source>
        <dbReference type="EMBL" id="KAJ7092959.1"/>
    </source>
</evidence>
<feature type="non-terminal residue" evidence="1">
    <location>
        <position position="1"/>
    </location>
</feature>
<accession>A0AAD6U7M4</accession>
<dbReference type="AlphaFoldDB" id="A0AAD6U7M4"/>
<comment type="caution">
    <text evidence="1">The sequence shown here is derived from an EMBL/GenBank/DDBJ whole genome shotgun (WGS) entry which is preliminary data.</text>
</comment>
<organism evidence="1 2">
    <name type="scientific">Mycena belliarum</name>
    <dbReference type="NCBI Taxonomy" id="1033014"/>
    <lineage>
        <taxon>Eukaryota</taxon>
        <taxon>Fungi</taxon>
        <taxon>Dikarya</taxon>
        <taxon>Basidiomycota</taxon>
        <taxon>Agaricomycotina</taxon>
        <taxon>Agaricomycetes</taxon>
        <taxon>Agaricomycetidae</taxon>
        <taxon>Agaricales</taxon>
        <taxon>Marasmiineae</taxon>
        <taxon>Mycenaceae</taxon>
        <taxon>Mycena</taxon>
    </lineage>
</organism>
<evidence type="ECO:0000313" key="2">
    <source>
        <dbReference type="Proteomes" id="UP001222325"/>
    </source>
</evidence>
<reference evidence="1" key="1">
    <citation type="submission" date="2023-03" db="EMBL/GenBank/DDBJ databases">
        <title>Massive genome expansion in bonnet fungi (Mycena s.s.) driven by repeated elements and novel gene families across ecological guilds.</title>
        <authorList>
            <consortium name="Lawrence Berkeley National Laboratory"/>
            <person name="Harder C.B."/>
            <person name="Miyauchi S."/>
            <person name="Viragh M."/>
            <person name="Kuo A."/>
            <person name="Thoen E."/>
            <person name="Andreopoulos B."/>
            <person name="Lu D."/>
            <person name="Skrede I."/>
            <person name="Drula E."/>
            <person name="Henrissat B."/>
            <person name="Morin E."/>
            <person name="Kohler A."/>
            <person name="Barry K."/>
            <person name="LaButti K."/>
            <person name="Morin E."/>
            <person name="Salamov A."/>
            <person name="Lipzen A."/>
            <person name="Mereny Z."/>
            <person name="Hegedus B."/>
            <person name="Baldrian P."/>
            <person name="Stursova M."/>
            <person name="Weitz H."/>
            <person name="Taylor A."/>
            <person name="Grigoriev I.V."/>
            <person name="Nagy L.G."/>
            <person name="Martin F."/>
            <person name="Kauserud H."/>
        </authorList>
    </citation>
    <scope>NUCLEOTIDE SEQUENCE</scope>
    <source>
        <strain evidence="1">CBHHK173m</strain>
    </source>
</reference>
<proteinExistence type="predicted"/>
<feature type="non-terminal residue" evidence="1">
    <location>
        <position position="84"/>
    </location>
</feature>
<gene>
    <name evidence="1" type="ORF">B0H15DRAFT_763088</name>
</gene>
<dbReference type="Proteomes" id="UP001222325">
    <property type="component" value="Unassembled WGS sequence"/>
</dbReference>
<name>A0AAD6U7M4_9AGAR</name>
<sequence length="84" mass="9729">LLLFIGTELEDRDIPHRTKLSQLISERFKFEWRRMVEEIANSLGRVSATDDIWTSQGLDSYMAMSLHYMAKDANGNLILKTQLV</sequence>
<dbReference type="EMBL" id="JARJCN010000017">
    <property type="protein sequence ID" value="KAJ7092959.1"/>
    <property type="molecule type" value="Genomic_DNA"/>
</dbReference>
<keyword evidence="2" id="KW-1185">Reference proteome</keyword>
<protein>
    <submittedName>
        <fullName evidence="1">Uncharacterized protein</fullName>
    </submittedName>
</protein>